<comment type="caution">
    <text evidence="1">The sequence shown here is derived from an EMBL/GenBank/DDBJ whole genome shotgun (WGS) entry which is preliminary data.</text>
</comment>
<dbReference type="Proteomes" id="UP000827872">
    <property type="component" value="Linkage Group LG06"/>
</dbReference>
<keyword evidence="2" id="KW-1185">Reference proteome</keyword>
<sequence length="529" mass="58248">MWTFLSSNMCQPSNTTPLPYKIDGVTVNLPVNLNTGKTVVYQHGIYTVLKAEFGLTVSFDLDHSLFVSVPPEYKGHTCGLCGNFNGVADDDLVMPNGSGEKEVFLFAGVWKSETVPGCEDGASDSYPVCPEGEQLIQAKSDCWIIQDPKGPFASCHLQIDPEPYLSNCVFDLCISPGDSRVLCQCIQTYAAACQRANVKISTWRSKDFCGMYFKALRCPAHSHYELCSKPARGLCSGTWLQVFSGSTCSEGCSCDGSYLRSSDTCVLQDKCGCERDGHYYKVGEHIWLPGCAKKCRCGSNGIFRCFRAKCKLDQKCTLKAGRLGCHTLLTTCVITGDPHYFTFDGAVVHFQGACDYKASHTCNPAQDFSFRVVTANRHFRNPRVSFVYRVEVWLHTNRSSSHVVLERGKAVLVNGRKTRLPAQIGTIATVFRLRNLLTVRAKASVEIQFNGASSVFIRVGPEYQNQLCGMCGNFNGDPTDDIVLPSGVKALNDTDFGNAWIADLIPAGESDVYRRLITGVKERVMLPSQ</sequence>
<gene>
    <name evidence="1" type="ORF">K3G42_028304</name>
</gene>
<accession>A0ACB8FS68</accession>
<reference evidence="1" key="1">
    <citation type="submission" date="2021-08" db="EMBL/GenBank/DDBJ databases">
        <title>The first chromosome-level gecko genome reveals the dynamic sex chromosomes of Neotropical dwarf geckos (Sphaerodactylidae: Sphaerodactylus).</title>
        <authorList>
            <person name="Pinto B.J."/>
            <person name="Keating S.E."/>
            <person name="Gamble T."/>
        </authorList>
    </citation>
    <scope>NUCLEOTIDE SEQUENCE</scope>
    <source>
        <strain evidence="1">TG3544</strain>
    </source>
</reference>
<evidence type="ECO:0000313" key="1">
    <source>
        <dbReference type="EMBL" id="KAH8008199.1"/>
    </source>
</evidence>
<name>A0ACB8FS68_9SAUR</name>
<evidence type="ECO:0000313" key="2">
    <source>
        <dbReference type="Proteomes" id="UP000827872"/>
    </source>
</evidence>
<organism evidence="1 2">
    <name type="scientific">Sphaerodactylus townsendi</name>
    <dbReference type="NCBI Taxonomy" id="933632"/>
    <lineage>
        <taxon>Eukaryota</taxon>
        <taxon>Metazoa</taxon>
        <taxon>Chordata</taxon>
        <taxon>Craniata</taxon>
        <taxon>Vertebrata</taxon>
        <taxon>Euteleostomi</taxon>
        <taxon>Lepidosauria</taxon>
        <taxon>Squamata</taxon>
        <taxon>Bifurcata</taxon>
        <taxon>Gekkota</taxon>
        <taxon>Sphaerodactylidae</taxon>
        <taxon>Sphaerodactylus</taxon>
    </lineage>
</organism>
<proteinExistence type="predicted"/>
<protein>
    <submittedName>
        <fullName evidence="1">Uncharacterized protein</fullName>
    </submittedName>
</protein>
<dbReference type="EMBL" id="CM037619">
    <property type="protein sequence ID" value="KAH8008199.1"/>
    <property type="molecule type" value="Genomic_DNA"/>
</dbReference>